<dbReference type="Proteomes" id="UP001597483">
    <property type="component" value="Unassembled WGS sequence"/>
</dbReference>
<dbReference type="Pfam" id="PF25231">
    <property type="entry name" value="DUF7847"/>
    <property type="match status" value="1"/>
</dbReference>
<feature type="compositionally biased region" description="Low complexity" evidence="1">
    <location>
        <begin position="159"/>
        <end position="186"/>
    </location>
</feature>
<dbReference type="RefSeq" id="WP_378308521.1">
    <property type="nucleotide sequence ID" value="NZ_JBHUKS010000020.1"/>
</dbReference>
<name>A0ABW5HDP9_9PSEU</name>
<keyword evidence="2" id="KW-0812">Transmembrane</keyword>
<evidence type="ECO:0000259" key="3">
    <source>
        <dbReference type="Pfam" id="PF25231"/>
    </source>
</evidence>
<evidence type="ECO:0000256" key="2">
    <source>
        <dbReference type="SAM" id="Phobius"/>
    </source>
</evidence>
<gene>
    <name evidence="4" type="ORF">ACFSVL_27920</name>
</gene>
<keyword evidence="5" id="KW-1185">Reference proteome</keyword>
<accession>A0ABW5HDP9</accession>
<evidence type="ECO:0000313" key="4">
    <source>
        <dbReference type="EMBL" id="MFD2471252.1"/>
    </source>
</evidence>
<feature type="region of interest" description="Disordered" evidence="1">
    <location>
        <begin position="1"/>
        <end position="240"/>
    </location>
</feature>
<feature type="transmembrane region" description="Helical" evidence="2">
    <location>
        <begin position="492"/>
        <end position="511"/>
    </location>
</feature>
<feature type="transmembrane region" description="Helical" evidence="2">
    <location>
        <begin position="373"/>
        <end position="393"/>
    </location>
</feature>
<evidence type="ECO:0000313" key="5">
    <source>
        <dbReference type="Proteomes" id="UP001597483"/>
    </source>
</evidence>
<feature type="compositionally biased region" description="Polar residues" evidence="1">
    <location>
        <begin position="132"/>
        <end position="158"/>
    </location>
</feature>
<feature type="domain" description="DUF7847" evidence="3">
    <location>
        <begin position="324"/>
        <end position="510"/>
    </location>
</feature>
<evidence type="ECO:0000256" key="1">
    <source>
        <dbReference type="SAM" id="MobiDB-lite"/>
    </source>
</evidence>
<dbReference type="InterPro" id="IPR057169">
    <property type="entry name" value="DUF7847"/>
</dbReference>
<feature type="compositionally biased region" description="Gly residues" evidence="1">
    <location>
        <begin position="88"/>
        <end position="102"/>
    </location>
</feature>
<reference evidence="5" key="1">
    <citation type="journal article" date="2019" name="Int. J. Syst. Evol. Microbiol.">
        <title>The Global Catalogue of Microorganisms (GCM) 10K type strain sequencing project: providing services to taxonomists for standard genome sequencing and annotation.</title>
        <authorList>
            <consortium name="The Broad Institute Genomics Platform"/>
            <consortium name="The Broad Institute Genome Sequencing Center for Infectious Disease"/>
            <person name="Wu L."/>
            <person name="Ma J."/>
        </authorList>
    </citation>
    <scope>NUCLEOTIDE SEQUENCE [LARGE SCALE GENOMIC DNA]</scope>
    <source>
        <strain evidence="5">CGMCC 4.7641</strain>
    </source>
</reference>
<protein>
    <recommendedName>
        <fullName evidence="3">DUF7847 domain-containing protein</fullName>
    </recommendedName>
</protein>
<dbReference type="EMBL" id="JBHUKS010000020">
    <property type="protein sequence ID" value="MFD2471252.1"/>
    <property type="molecule type" value="Genomic_DNA"/>
</dbReference>
<keyword evidence="2" id="KW-0472">Membrane</keyword>
<feature type="transmembrane region" description="Helical" evidence="2">
    <location>
        <begin position="434"/>
        <end position="459"/>
    </location>
</feature>
<proteinExistence type="predicted"/>
<feature type="compositionally biased region" description="Low complexity" evidence="1">
    <location>
        <begin position="42"/>
        <end position="57"/>
    </location>
</feature>
<feature type="compositionally biased region" description="Polar residues" evidence="1">
    <location>
        <begin position="112"/>
        <end position="122"/>
    </location>
</feature>
<organism evidence="4 5">
    <name type="scientific">Amycolatopsis silviterrae</name>
    <dbReference type="NCBI Taxonomy" id="1656914"/>
    <lineage>
        <taxon>Bacteria</taxon>
        <taxon>Bacillati</taxon>
        <taxon>Actinomycetota</taxon>
        <taxon>Actinomycetes</taxon>
        <taxon>Pseudonocardiales</taxon>
        <taxon>Pseudonocardiaceae</taxon>
        <taxon>Amycolatopsis</taxon>
    </lineage>
</organism>
<feature type="compositionally biased region" description="Pro residues" evidence="1">
    <location>
        <begin position="187"/>
        <end position="210"/>
    </location>
</feature>
<keyword evidence="2" id="KW-1133">Transmembrane helix</keyword>
<comment type="caution">
    <text evidence="4">The sequence shown here is derived from an EMBL/GenBank/DDBJ whole genome shotgun (WGS) entry which is preliminary data.</text>
</comment>
<feature type="transmembrane region" description="Helical" evidence="2">
    <location>
        <begin position="328"/>
        <end position="352"/>
    </location>
</feature>
<feature type="transmembrane region" description="Helical" evidence="2">
    <location>
        <begin position="271"/>
        <end position="296"/>
    </location>
</feature>
<sequence length="543" mass="53970">MTDKPGSPGQGDDTPTPSRGSAVPDPAASAVNPPETGETDTSSSPSGASAGISPSASENAASAGTDPAAGESPVSGNPSPASENPAGDGTGGVTSQSGGGSAAGPTPSAGSETQAGTTSPAGSETPAGPTSPAGNETAAGTTSPAGNETAAGPTSQAGSENPAAPTPSSSETPGTTWSAPGDTPSGTTPPQPGTPPPGQTPPGATPPPPAGGQWQSPGQQPLPPYPGGVSGRPGSGWSPNGLGKPGVLALRPLNVSDILDGAITAIRRYPLLILGVSAIVAVVSAGLNLVASLWLVPDFERVTRLGPAATQQQQLDALYSMLGSTLTALLPSLVITMLAQTFLTGFLTVVMGKAVLGRPVDFGSAMREAAPRLLPLLAVTVLYALATIVAAAFCLLPAVIPYVFWSLAGPALVLERGTVGQAFTRSRQLVSGMFWRVLGVLLLAAVIGWVISAVIGIPFSVGSGAFSGLFDPQAAIPKVTTGGLVLQSVGTVIASTIVMPFTALVTVALYIDQRMRREGMDIELARAAGLNPPEPPRPPRQAW</sequence>